<organism evidence="3 4">
    <name type="scientific">Lentinus brumalis</name>
    <dbReference type="NCBI Taxonomy" id="2498619"/>
    <lineage>
        <taxon>Eukaryota</taxon>
        <taxon>Fungi</taxon>
        <taxon>Dikarya</taxon>
        <taxon>Basidiomycota</taxon>
        <taxon>Agaricomycotina</taxon>
        <taxon>Agaricomycetes</taxon>
        <taxon>Polyporales</taxon>
        <taxon>Polyporaceae</taxon>
        <taxon>Lentinus</taxon>
    </lineage>
</organism>
<dbReference type="AlphaFoldDB" id="A0A371CPD5"/>
<keyword evidence="4" id="KW-1185">Reference proteome</keyword>
<protein>
    <submittedName>
        <fullName evidence="3">Uncharacterized protein</fullName>
    </submittedName>
</protein>
<dbReference type="Proteomes" id="UP000256964">
    <property type="component" value="Unassembled WGS sequence"/>
</dbReference>
<evidence type="ECO:0000313" key="4">
    <source>
        <dbReference type="Proteomes" id="UP000256964"/>
    </source>
</evidence>
<accession>A0A371CPD5</accession>
<dbReference type="STRING" id="139420.A0A371CPD5"/>
<keyword evidence="1" id="KW-0175">Coiled coil</keyword>
<sequence length="514" mass="56849">MAPAPSQAPASVDGLSLHKLEFNPIDVARLRTFLGDGDVYKRYQHRFDLADLAWFIAGAHQDGSHSVKNGRFHSQWFIGRMVHGNDKETAYQARREFRDRLKELVWDAITMLDRIDGGASFLVHTSGTVEPRYRVELPSLKLDVYVTPWVLVEEPMIDRRFADMIQQFAQNVALPATRRWYDALALAKMPLERRPDTDAEPPSHRPFLSRPSNRTTMFTCYGRREGELEEMLMNAADDVGPRDRDGPGRREGYPNARAEAEALRSEVERLQSLVDEKDAEIQRLQGELEDAVRHYTPAPLFVPRPVHGSRLTNPTPAPSRASARTASQGPGDDRASSPGPRNRAVARENPISPPSRMATPPATALPSPQKQARSPVSSRSSQLVSAMSDWSFTGSVPCSPSAMGQGPWIMPSASQSDQRAAASTSMRSVLIAPSQPVLSSPAAKTLTRFTIVGPKTHDVLVAAALPSSLHRDLRELVASQPDSVWFDILCNKFELHEDVAAKLFDALCDDVPAL</sequence>
<evidence type="ECO:0000256" key="1">
    <source>
        <dbReference type="SAM" id="Coils"/>
    </source>
</evidence>
<feature type="compositionally biased region" description="Low complexity" evidence="2">
    <location>
        <begin position="371"/>
        <end position="382"/>
    </location>
</feature>
<proteinExistence type="predicted"/>
<dbReference type="OrthoDB" id="2726580at2759"/>
<name>A0A371CPD5_9APHY</name>
<reference evidence="3 4" key="1">
    <citation type="journal article" date="2018" name="Biotechnol. Biofuels">
        <title>Integrative visual omics of the white-rot fungus Polyporus brumalis exposes the biotechnological potential of its oxidative enzymes for delignifying raw plant biomass.</title>
        <authorList>
            <person name="Miyauchi S."/>
            <person name="Rancon A."/>
            <person name="Drula E."/>
            <person name="Hage H."/>
            <person name="Chaduli D."/>
            <person name="Favel A."/>
            <person name="Grisel S."/>
            <person name="Henrissat B."/>
            <person name="Herpoel-Gimbert I."/>
            <person name="Ruiz-Duenas F.J."/>
            <person name="Chevret D."/>
            <person name="Hainaut M."/>
            <person name="Lin J."/>
            <person name="Wang M."/>
            <person name="Pangilinan J."/>
            <person name="Lipzen A."/>
            <person name="Lesage-Meessen L."/>
            <person name="Navarro D."/>
            <person name="Riley R."/>
            <person name="Grigoriev I.V."/>
            <person name="Zhou S."/>
            <person name="Raouche S."/>
            <person name="Rosso M.N."/>
        </authorList>
    </citation>
    <scope>NUCLEOTIDE SEQUENCE [LARGE SCALE GENOMIC DNA]</scope>
    <source>
        <strain evidence="3 4">BRFM 1820</strain>
    </source>
</reference>
<feature type="compositionally biased region" description="Low complexity" evidence="2">
    <location>
        <begin position="318"/>
        <end position="327"/>
    </location>
</feature>
<dbReference type="EMBL" id="KZ857492">
    <property type="protein sequence ID" value="RDX42146.1"/>
    <property type="molecule type" value="Genomic_DNA"/>
</dbReference>
<gene>
    <name evidence="3" type="ORF">OH76DRAFT_1488928</name>
</gene>
<feature type="region of interest" description="Disordered" evidence="2">
    <location>
        <begin position="299"/>
        <end position="382"/>
    </location>
</feature>
<feature type="coiled-coil region" evidence="1">
    <location>
        <begin position="253"/>
        <end position="294"/>
    </location>
</feature>
<evidence type="ECO:0000256" key="2">
    <source>
        <dbReference type="SAM" id="MobiDB-lite"/>
    </source>
</evidence>
<evidence type="ECO:0000313" key="3">
    <source>
        <dbReference type="EMBL" id="RDX42146.1"/>
    </source>
</evidence>